<feature type="signal peptide" evidence="5">
    <location>
        <begin position="1"/>
        <end position="29"/>
    </location>
</feature>
<dbReference type="PANTHER" id="PTHR36842:SF1">
    <property type="entry name" value="PROTEIN TOLB"/>
    <property type="match status" value="1"/>
</dbReference>
<evidence type="ECO:0000256" key="3">
    <source>
        <dbReference type="ARBA" id="ARBA00022729"/>
    </source>
</evidence>
<feature type="chain" id="PRO_5035026507" description="Tol-Pal system protein TolB" evidence="5">
    <location>
        <begin position="30"/>
        <end position="434"/>
    </location>
</feature>
<dbReference type="SUPFAM" id="SSF69304">
    <property type="entry name" value="Tricorn protease N-terminal domain"/>
    <property type="match status" value="1"/>
</dbReference>
<dbReference type="SUPFAM" id="SSF52964">
    <property type="entry name" value="TolB, N-terminal domain"/>
    <property type="match status" value="1"/>
</dbReference>
<dbReference type="Proteomes" id="UP000826722">
    <property type="component" value="Chromosome"/>
</dbReference>
<dbReference type="InterPro" id="IPR011042">
    <property type="entry name" value="6-blade_b-propeller_TolB-like"/>
</dbReference>
<name>A0A8D5G244_9PROT</name>
<comment type="function">
    <text evidence="5">Part of the Tol-Pal system, which plays a role in outer membrane invagination during cell division and is important for maintaining outer membrane integrity.</text>
</comment>
<dbReference type="Gene3D" id="3.40.50.10070">
    <property type="entry name" value="TolB, N-terminal domain"/>
    <property type="match status" value="1"/>
</dbReference>
<comment type="subunit">
    <text evidence="5">The Tol-Pal system is composed of five core proteins: the inner membrane proteins TolA, TolQ and TolR, the periplasmic protein TolB and the outer membrane protein Pal. They form a network linking the inner and outer membranes and the peptidoglycan layer.</text>
</comment>
<feature type="compositionally biased region" description="Basic and acidic residues" evidence="6">
    <location>
        <begin position="415"/>
        <end position="426"/>
    </location>
</feature>
<dbReference type="AlphaFoldDB" id="A0A8D5G244"/>
<keyword evidence="5" id="KW-0132">Cell division</keyword>
<dbReference type="EMBL" id="AP024110">
    <property type="protein sequence ID" value="BCM25985.1"/>
    <property type="molecule type" value="Genomic_DNA"/>
</dbReference>
<comment type="similarity">
    <text evidence="2 5">Belongs to the TolB family.</text>
</comment>
<keyword evidence="9" id="KW-1185">Reference proteome</keyword>
<dbReference type="Pfam" id="PF04052">
    <property type="entry name" value="TolB_N"/>
    <property type="match status" value="1"/>
</dbReference>
<dbReference type="GO" id="GO:0042597">
    <property type="term" value="C:periplasmic space"/>
    <property type="evidence" value="ECO:0007669"/>
    <property type="project" value="UniProtKB-SubCell"/>
</dbReference>
<evidence type="ECO:0000256" key="2">
    <source>
        <dbReference type="ARBA" id="ARBA00009820"/>
    </source>
</evidence>
<dbReference type="Gene3D" id="2.120.10.30">
    <property type="entry name" value="TolB, C-terminal domain"/>
    <property type="match status" value="1"/>
</dbReference>
<evidence type="ECO:0000313" key="9">
    <source>
        <dbReference type="Proteomes" id="UP000826722"/>
    </source>
</evidence>
<dbReference type="HAMAP" id="MF_00671">
    <property type="entry name" value="TolB"/>
    <property type="match status" value="1"/>
</dbReference>
<dbReference type="InterPro" id="IPR007195">
    <property type="entry name" value="TolB_N"/>
</dbReference>
<evidence type="ECO:0000256" key="1">
    <source>
        <dbReference type="ARBA" id="ARBA00004418"/>
    </source>
</evidence>
<reference evidence="8" key="1">
    <citation type="journal article" date="2021" name="Arch. Microbiol.">
        <title>Methyloradius palustris gen. nov., sp. nov., a methanol-oxidizing bacterium isolated from snow.</title>
        <authorList>
            <person name="Miyadera T."/>
            <person name="Kojima H."/>
            <person name="Fukui M."/>
        </authorList>
    </citation>
    <scope>NUCLEOTIDE SEQUENCE</scope>
    <source>
        <strain evidence="8">Zm11</strain>
    </source>
</reference>
<proteinExistence type="inferred from homology"/>
<dbReference type="KEGG" id="mpau:ZMTM_22440"/>
<feature type="region of interest" description="Disordered" evidence="6">
    <location>
        <begin position="415"/>
        <end position="434"/>
    </location>
</feature>
<dbReference type="InterPro" id="IPR014167">
    <property type="entry name" value="Tol-Pal_TolB"/>
</dbReference>
<evidence type="ECO:0000313" key="8">
    <source>
        <dbReference type="EMBL" id="BCM25985.1"/>
    </source>
</evidence>
<keyword evidence="5" id="KW-0131">Cell cycle</keyword>
<dbReference type="NCBIfam" id="TIGR02800">
    <property type="entry name" value="propeller_TolB"/>
    <property type="match status" value="1"/>
</dbReference>
<sequence precursor="true">MIKPMINFSNCYKLLTGLCIMWLPLTSHAALTIEIVGGAQQQIPVAIVPFAASPTSSQQDDMATIIGADLRRSGLFRVLETRGVANQPHDLPDVKYAEWAAIQAQALTVGTVENLPGNKLKVSFRLVDVLKQQPLAGFEYNITPAQFRITAHRIADVIYEKLTGEPGVFATRISYITKSNGRYSLQVADADGYNPQTVVSSNEPIISPKWSPDGTKLAYVSFEKKKPIIFVQSLVSGQRYILANFKGNNSAPAWSPDGKRLAIVLTYGANSQIYAIDVDGTNLQQLTKTSSIDTEPVWSNDGGTIYFTSDRGGSAQIYKMPASGGDAKRVTFDGSYNVSPRFSPDGKSLAYIKQDQGKFRVAIQDLTTGQVQILSDTSRDESPSFAPNSRMILYATNINGKGALAAVSADGKVKQRLSESGGDVREPAWSPAAN</sequence>
<dbReference type="GO" id="GO:0017038">
    <property type="term" value="P:protein import"/>
    <property type="evidence" value="ECO:0007669"/>
    <property type="project" value="InterPro"/>
</dbReference>
<evidence type="ECO:0000256" key="4">
    <source>
        <dbReference type="ARBA" id="ARBA00022764"/>
    </source>
</evidence>
<evidence type="ECO:0000256" key="6">
    <source>
        <dbReference type="SAM" id="MobiDB-lite"/>
    </source>
</evidence>
<feature type="domain" description="TolB N-terminal" evidence="7">
    <location>
        <begin position="31"/>
        <end position="134"/>
    </location>
</feature>
<accession>A0A8D5G244</accession>
<dbReference type="Pfam" id="PF07676">
    <property type="entry name" value="PD40"/>
    <property type="match status" value="5"/>
</dbReference>
<gene>
    <name evidence="5 8" type="primary">tolB</name>
    <name evidence="8" type="ORF">ZMTM_22440</name>
</gene>
<dbReference type="PANTHER" id="PTHR36842">
    <property type="entry name" value="PROTEIN TOLB HOMOLOG"/>
    <property type="match status" value="1"/>
</dbReference>
<dbReference type="GO" id="GO:0051301">
    <property type="term" value="P:cell division"/>
    <property type="evidence" value="ECO:0007669"/>
    <property type="project" value="UniProtKB-UniRule"/>
</dbReference>
<dbReference type="InterPro" id="IPR011659">
    <property type="entry name" value="WD40"/>
</dbReference>
<protein>
    <recommendedName>
        <fullName evidence="5">Tol-Pal system protein TolB</fullName>
    </recommendedName>
</protein>
<keyword evidence="4 5" id="KW-0574">Periplasm</keyword>
<evidence type="ECO:0000259" key="7">
    <source>
        <dbReference type="Pfam" id="PF04052"/>
    </source>
</evidence>
<evidence type="ECO:0000256" key="5">
    <source>
        <dbReference type="HAMAP-Rule" id="MF_00671"/>
    </source>
</evidence>
<comment type="subcellular location">
    <subcellularLocation>
        <location evidence="1 5">Periplasm</location>
    </subcellularLocation>
</comment>
<keyword evidence="3 5" id="KW-0732">Signal</keyword>
<organism evidence="8 9">
    <name type="scientific">Methyloradius palustris</name>
    <dbReference type="NCBI Taxonomy" id="2778876"/>
    <lineage>
        <taxon>Bacteria</taxon>
        <taxon>Pseudomonadati</taxon>
        <taxon>Pseudomonadota</taxon>
        <taxon>Betaproteobacteria</taxon>
        <taxon>Nitrosomonadales</taxon>
        <taxon>Methylophilaceae</taxon>
        <taxon>Methyloradius</taxon>
    </lineage>
</organism>